<keyword evidence="2 6" id="KW-0812">Transmembrane</keyword>
<gene>
    <name evidence="8" type="ORF">GDO86_002063</name>
</gene>
<evidence type="ECO:0000256" key="4">
    <source>
        <dbReference type="ARBA" id="ARBA00023136"/>
    </source>
</evidence>
<dbReference type="InterPro" id="IPR011047">
    <property type="entry name" value="Quinoprotein_ADH-like_sf"/>
</dbReference>
<reference evidence="8" key="1">
    <citation type="thesis" date="2020" institute="ProQuest LLC" country="789 East Eisenhower Parkway, Ann Arbor, MI, USA">
        <title>Comparative Genomics and Chromosome Evolution.</title>
        <authorList>
            <person name="Mudd A.B."/>
        </authorList>
    </citation>
    <scope>NUCLEOTIDE SEQUENCE</scope>
    <source>
        <strain evidence="8">Female2</strain>
        <tissue evidence="8">Blood</tissue>
    </source>
</reference>
<evidence type="ECO:0000256" key="3">
    <source>
        <dbReference type="ARBA" id="ARBA00022989"/>
    </source>
</evidence>
<keyword evidence="3 6" id="KW-1133">Transmembrane helix</keyword>
<keyword evidence="9" id="KW-1185">Reference proteome</keyword>
<sequence length="589" mass="64768">MQNGKGTREISLDQGSDVEGVSKRLHYPVVTKQDSISPSSGLDLDLKATPSVLSYIRTSVFLLTVVVSMIMVLICAFLIPCPHSEQHHFWTLSIGQEAGMLSPLELFDVDMDSVSDILVSFSSMKNMSQGVLRHHLSVAAISGMNNSILWSSRVQEDIRSIKCGQLIVDSKQNYTCLLSGSSRLLQLVKASSGKTIWTSSIQLSSGTIAGPAVVLPDINGDHIFDLLVLTVGDQQPNLGFQLVSGLSGQLLGETVKYRSTIKGKLLGPHVHYTTLGAIYILFGYGNIQAVSLRDIYNQARMGGSLPKVLQKKQPEWEKQREVNMSQVISVYSSGVEFLQTIPVLDSNCSDLLITTNDGLTLLRGQDLEKRWSITLRNLHSQPQPGYFNADGSLDFLLQVKSNSSSKRVLIIDGTTGVSLWEWEVPWHGKEADAASTPTSDGKSAFVFWGDRSTPSISTVMQTSGIRALNTEAAMNTEVKSQWNRHLFMLHPSYPGVILDLFNVSTTVVQMAVGVKELEKNAFIAILTADREKGTSDNMPQILTVNKLDLRWAISHSHALSLGNTNMRPKVEDVKKILSRLKFSKIIPKL</sequence>
<dbReference type="AlphaFoldDB" id="A0A8T2KGC1"/>
<dbReference type="OrthoDB" id="9941159at2759"/>
<feature type="transmembrane region" description="Helical" evidence="6">
    <location>
        <begin position="60"/>
        <end position="79"/>
    </location>
</feature>
<dbReference type="SUPFAM" id="SSF50998">
    <property type="entry name" value="Quinoprotein alcohol dehydrogenase-like"/>
    <property type="match status" value="1"/>
</dbReference>
<organism evidence="8 9">
    <name type="scientific">Hymenochirus boettgeri</name>
    <name type="common">Congo dwarf clawed frog</name>
    <dbReference type="NCBI Taxonomy" id="247094"/>
    <lineage>
        <taxon>Eukaryota</taxon>
        <taxon>Metazoa</taxon>
        <taxon>Chordata</taxon>
        <taxon>Craniata</taxon>
        <taxon>Vertebrata</taxon>
        <taxon>Euteleostomi</taxon>
        <taxon>Amphibia</taxon>
        <taxon>Batrachia</taxon>
        <taxon>Anura</taxon>
        <taxon>Pipoidea</taxon>
        <taxon>Pipidae</taxon>
        <taxon>Pipinae</taxon>
        <taxon>Hymenochirus</taxon>
    </lineage>
</organism>
<evidence type="ECO:0000256" key="5">
    <source>
        <dbReference type="ARBA" id="ARBA00025791"/>
    </source>
</evidence>
<evidence type="ECO:0000256" key="1">
    <source>
        <dbReference type="ARBA" id="ARBA00004167"/>
    </source>
</evidence>
<protein>
    <recommendedName>
        <fullName evidence="7">FAM234A/B beta-propeller domain-containing protein</fullName>
    </recommendedName>
</protein>
<dbReference type="Proteomes" id="UP000812440">
    <property type="component" value="Chromosome 1"/>
</dbReference>
<dbReference type="Pfam" id="PF23727">
    <property type="entry name" value="Beta-prop_FAM234A_B"/>
    <property type="match status" value="1"/>
</dbReference>
<dbReference type="GO" id="GO:0016020">
    <property type="term" value="C:membrane"/>
    <property type="evidence" value="ECO:0007669"/>
    <property type="project" value="UniProtKB-SubCell"/>
</dbReference>
<feature type="domain" description="FAM234A/B beta-propeller" evidence="7">
    <location>
        <begin position="104"/>
        <end position="583"/>
    </location>
</feature>
<evidence type="ECO:0000256" key="6">
    <source>
        <dbReference type="SAM" id="Phobius"/>
    </source>
</evidence>
<accession>A0A8T2KGC1</accession>
<name>A0A8T2KGC1_9PIPI</name>
<evidence type="ECO:0000259" key="7">
    <source>
        <dbReference type="Pfam" id="PF23727"/>
    </source>
</evidence>
<dbReference type="PANTHER" id="PTHR21419:SF25">
    <property type="entry name" value="PROTEIN FAM234B"/>
    <property type="match status" value="1"/>
</dbReference>
<dbReference type="EMBL" id="JAACNH010000001">
    <property type="protein sequence ID" value="KAG8456119.1"/>
    <property type="molecule type" value="Genomic_DNA"/>
</dbReference>
<dbReference type="InterPro" id="IPR055409">
    <property type="entry name" value="Beta-prop_FAM234A_B"/>
</dbReference>
<evidence type="ECO:0000313" key="9">
    <source>
        <dbReference type="Proteomes" id="UP000812440"/>
    </source>
</evidence>
<evidence type="ECO:0000256" key="2">
    <source>
        <dbReference type="ARBA" id="ARBA00022692"/>
    </source>
</evidence>
<dbReference type="PANTHER" id="PTHR21419">
    <property type="match status" value="1"/>
</dbReference>
<dbReference type="InterPro" id="IPR045232">
    <property type="entry name" value="FAM234"/>
</dbReference>
<proteinExistence type="inferred from homology"/>
<evidence type="ECO:0000313" key="8">
    <source>
        <dbReference type="EMBL" id="KAG8456119.1"/>
    </source>
</evidence>
<comment type="similarity">
    <text evidence="5">Belongs to the FAM234 family.</text>
</comment>
<comment type="caution">
    <text evidence="8">The sequence shown here is derived from an EMBL/GenBank/DDBJ whole genome shotgun (WGS) entry which is preliminary data.</text>
</comment>
<keyword evidence="4 6" id="KW-0472">Membrane</keyword>
<comment type="subcellular location">
    <subcellularLocation>
        <location evidence="1">Membrane</location>
        <topology evidence="1">Single-pass membrane protein</topology>
    </subcellularLocation>
</comment>